<name>A0ABS4J1L6_9BACL</name>
<reference evidence="1 2" key="1">
    <citation type="submission" date="2021-03" db="EMBL/GenBank/DDBJ databases">
        <title>Genomic Encyclopedia of Type Strains, Phase IV (KMG-IV): sequencing the most valuable type-strain genomes for metagenomic binning, comparative biology and taxonomic classification.</title>
        <authorList>
            <person name="Goeker M."/>
        </authorList>
    </citation>
    <scope>NUCLEOTIDE SEQUENCE [LARGE SCALE GENOMIC DNA]</scope>
    <source>
        <strain evidence="1 2">DSM 26048</strain>
    </source>
</reference>
<accession>A0ABS4J1L6</accession>
<dbReference type="InterPro" id="IPR027417">
    <property type="entry name" value="P-loop_NTPase"/>
</dbReference>
<evidence type="ECO:0000313" key="2">
    <source>
        <dbReference type="Proteomes" id="UP001519287"/>
    </source>
</evidence>
<keyword evidence="1" id="KW-0808">Transferase</keyword>
<dbReference type="Proteomes" id="UP001519287">
    <property type="component" value="Unassembled WGS sequence"/>
</dbReference>
<organism evidence="1 2">
    <name type="scientific">Paenibacillus eucommiae</name>
    <dbReference type="NCBI Taxonomy" id="1355755"/>
    <lineage>
        <taxon>Bacteria</taxon>
        <taxon>Bacillati</taxon>
        <taxon>Bacillota</taxon>
        <taxon>Bacilli</taxon>
        <taxon>Bacillales</taxon>
        <taxon>Paenibacillaceae</taxon>
        <taxon>Paenibacillus</taxon>
    </lineage>
</organism>
<dbReference type="EMBL" id="JAGGLB010000020">
    <property type="protein sequence ID" value="MBP1993729.1"/>
    <property type="molecule type" value="Genomic_DNA"/>
</dbReference>
<dbReference type="SUPFAM" id="SSF52540">
    <property type="entry name" value="P-loop containing nucleoside triphosphate hydrolases"/>
    <property type="match status" value="1"/>
</dbReference>
<evidence type="ECO:0000313" key="1">
    <source>
        <dbReference type="EMBL" id="MBP1993729.1"/>
    </source>
</evidence>
<keyword evidence="2" id="KW-1185">Reference proteome</keyword>
<dbReference type="Gene3D" id="3.40.50.300">
    <property type="entry name" value="P-loop containing nucleotide triphosphate hydrolases"/>
    <property type="match status" value="1"/>
</dbReference>
<comment type="caution">
    <text evidence="1">The sequence shown here is derived from an EMBL/GenBank/DDBJ whole genome shotgun (WGS) entry which is preliminary data.</text>
</comment>
<proteinExistence type="predicted"/>
<dbReference type="Pfam" id="PF13671">
    <property type="entry name" value="AAA_33"/>
    <property type="match status" value="1"/>
</dbReference>
<keyword evidence="1" id="KW-0418">Kinase</keyword>
<protein>
    <submittedName>
        <fullName evidence="1">Gluconate kinase</fullName>
    </submittedName>
</protein>
<dbReference type="RefSeq" id="WP_209975607.1">
    <property type="nucleotide sequence ID" value="NZ_JAGGLB010000020.1"/>
</dbReference>
<gene>
    <name evidence="1" type="ORF">J2Z66_005355</name>
</gene>
<dbReference type="GO" id="GO:0016301">
    <property type="term" value="F:kinase activity"/>
    <property type="evidence" value="ECO:0007669"/>
    <property type="project" value="UniProtKB-KW"/>
</dbReference>
<sequence length="194" mass="22433">MIIWINGSFGAGKTQTSYELNRRIKHSFVFDPERFGFRIQKDLPKGIRKDDFQDYSIWRTYIAETLRYLDANYEGVVIVPMTLIKKEYFYEIITALQKEQIPIKHFSLLASEETIQRRLRKRGDGPGSWNAKQVAKCVAALSDPLFETHIQTESKPIAAVAEEIGQIAGIPLTGRHSKLSQMMYQIMIQIKHIR</sequence>